<dbReference type="AlphaFoldDB" id="A0A0S6VXS8"/>
<dbReference type="InterPro" id="IPR000700">
    <property type="entry name" value="PAS-assoc_C"/>
</dbReference>
<feature type="coiled-coil region" evidence="6">
    <location>
        <begin position="814"/>
        <end position="852"/>
    </location>
</feature>
<evidence type="ECO:0000256" key="5">
    <source>
        <dbReference type="ARBA" id="ARBA00022777"/>
    </source>
</evidence>
<organism evidence="10 11">
    <name type="scientific">Candidatus Moduliflexus flocculans</name>
    <dbReference type="NCBI Taxonomy" id="1499966"/>
    <lineage>
        <taxon>Bacteria</taxon>
        <taxon>Candidatus Moduliflexota</taxon>
        <taxon>Candidatus Moduliflexia</taxon>
        <taxon>Candidatus Moduliflexales</taxon>
        <taxon>Candidatus Moduliflexaceae</taxon>
    </lineage>
</organism>
<dbReference type="InterPro" id="IPR036097">
    <property type="entry name" value="HisK_dim/P_sf"/>
</dbReference>
<dbReference type="SUPFAM" id="SSF55781">
    <property type="entry name" value="GAF domain-like"/>
    <property type="match status" value="1"/>
</dbReference>
<dbReference type="CDD" id="cd00130">
    <property type="entry name" value="PAS"/>
    <property type="match status" value="2"/>
</dbReference>
<dbReference type="SMART" id="SM00387">
    <property type="entry name" value="HATPase_c"/>
    <property type="match status" value="1"/>
</dbReference>
<dbReference type="Gene3D" id="1.10.287.130">
    <property type="match status" value="1"/>
</dbReference>
<dbReference type="EMBL" id="DF820455">
    <property type="protein sequence ID" value="GAK50070.1"/>
    <property type="molecule type" value="Genomic_DNA"/>
</dbReference>
<dbReference type="PANTHER" id="PTHR43304:SF1">
    <property type="entry name" value="PAC DOMAIN-CONTAINING PROTEIN"/>
    <property type="match status" value="1"/>
</dbReference>
<dbReference type="CDD" id="cd00082">
    <property type="entry name" value="HisKA"/>
    <property type="match status" value="1"/>
</dbReference>
<evidence type="ECO:0000256" key="4">
    <source>
        <dbReference type="ARBA" id="ARBA00022679"/>
    </source>
</evidence>
<evidence type="ECO:0000259" key="8">
    <source>
        <dbReference type="PROSITE" id="PS50112"/>
    </source>
</evidence>
<dbReference type="NCBIfam" id="TIGR00229">
    <property type="entry name" value="sensory_box"/>
    <property type="match status" value="2"/>
</dbReference>
<dbReference type="PANTHER" id="PTHR43304">
    <property type="entry name" value="PHYTOCHROME-LIKE PROTEIN CPH1"/>
    <property type="match status" value="1"/>
</dbReference>
<dbReference type="InterPro" id="IPR036890">
    <property type="entry name" value="HATPase_C_sf"/>
</dbReference>
<feature type="domain" description="PAS" evidence="8">
    <location>
        <begin position="192"/>
        <end position="247"/>
    </location>
</feature>
<reference evidence="10 11" key="1">
    <citation type="journal article" date="2015" name="PeerJ">
        <title>First genomic representation of candidate bacterial phylum KSB3 points to enhanced environmental sensing as a trigger of wastewater bulking.</title>
        <authorList>
            <person name="Sekiguchi Y."/>
            <person name="Ohashi A."/>
            <person name="Parks D.H."/>
            <person name="Yamauchi T."/>
            <person name="Tyson G.W."/>
            <person name="Hugenholtz P."/>
        </authorList>
    </citation>
    <scope>NUCLEOTIDE SEQUENCE [LARGE SCALE GENOMIC DNA]</scope>
</reference>
<evidence type="ECO:0000256" key="2">
    <source>
        <dbReference type="ARBA" id="ARBA00012438"/>
    </source>
</evidence>
<proteinExistence type="predicted"/>
<accession>A0A0S6VXS8</accession>
<dbReference type="InterPro" id="IPR018771">
    <property type="entry name" value="PocR_dom"/>
</dbReference>
<dbReference type="Pfam" id="PF13185">
    <property type="entry name" value="GAF_2"/>
    <property type="match status" value="1"/>
</dbReference>
<evidence type="ECO:0000259" key="7">
    <source>
        <dbReference type="PROSITE" id="PS50109"/>
    </source>
</evidence>
<dbReference type="InterPro" id="IPR052162">
    <property type="entry name" value="Sensor_kinase/Photoreceptor"/>
</dbReference>
<keyword evidence="11" id="KW-1185">Reference proteome</keyword>
<dbReference type="InterPro" id="IPR035965">
    <property type="entry name" value="PAS-like_dom_sf"/>
</dbReference>
<evidence type="ECO:0000256" key="1">
    <source>
        <dbReference type="ARBA" id="ARBA00000085"/>
    </source>
</evidence>
<dbReference type="InterPro" id="IPR029016">
    <property type="entry name" value="GAF-like_dom_sf"/>
</dbReference>
<name>A0A0S6VXS8_9BACT</name>
<dbReference type="SMART" id="SM00086">
    <property type="entry name" value="PAC"/>
    <property type="match status" value="2"/>
</dbReference>
<dbReference type="InterPro" id="IPR003594">
    <property type="entry name" value="HATPase_dom"/>
</dbReference>
<dbReference type="STRING" id="1499966.U14_01296"/>
<evidence type="ECO:0000313" key="10">
    <source>
        <dbReference type="EMBL" id="GAK50070.1"/>
    </source>
</evidence>
<dbReference type="SUPFAM" id="SSF55785">
    <property type="entry name" value="PYP-like sensor domain (PAS domain)"/>
    <property type="match status" value="2"/>
</dbReference>
<dbReference type="InterPro" id="IPR000014">
    <property type="entry name" value="PAS"/>
</dbReference>
<dbReference type="Gene3D" id="3.30.450.20">
    <property type="entry name" value="PAS domain"/>
    <property type="match status" value="2"/>
</dbReference>
<dbReference type="Pfam" id="PF13426">
    <property type="entry name" value="PAS_9"/>
    <property type="match status" value="2"/>
</dbReference>
<dbReference type="PROSITE" id="PS50112">
    <property type="entry name" value="PAS"/>
    <property type="match status" value="2"/>
</dbReference>
<dbReference type="SMART" id="SM00091">
    <property type="entry name" value="PAS"/>
    <property type="match status" value="2"/>
</dbReference>
<dbReference type="Gene3D" id="3.30.565.10">
    <property type="entry name" value="Histidine kinase-like ATPase, C-terminal domain"/>
    <property type="match status" value="1"/>
</dbReference>
<dbReference type="PROSITE" id="PS50109">
    <property type="entry name" value="HIS_KIN"/>
    <property type="match status" value="1"/>
</dbReference>
<feature type="domain" description="PAC" evidence="9">
    <location>
        <begin position="264"/>
        <end position="316"/>
    </location>
</feature>
<dbReference type="Pfam" id="PF00512">
    <property type="entry name" value="HisKA"/>
    <property type="match status" value="1"/>
</dbReference>
<evidence type="ECO:0000259" key="9">
    <source>
        <dbReference type="PROSITE" id="PS50113"/>
    </source>
</evidence>
<dbReference type="Pfam" id="PF02518">
    <property type="entry name" value="HATPase_c"/>
    <property type="match status" value="1"/>
</dbReference>
<feature type="domain" description="PAS" evidence="8">
    <location>
        <begin position="705"/>
        <end position="752"/>
    </location>
</feature>
<dbReference type="FunFam" id="3.30.565.10:FF:000006">
    <property type="entry name" value="Sensor histidine kinase WalK"/>
    <property type="match status" value="1"/>
</dbReference>
<evidence type="ECO:0000313" key="11">
    <source>
        <dbReference type="Proteomes" id="UP000030700"/>
    </source>
</evidence>
<dbReference type="PROSITE" id="PS50113">
    <property type="entry name" value="PAC"/>
    <property type="match status" value="2"/>
</dbReference>
<sequence length="1074" mass="122012">MAGDVKNLDARVLGQLFATQNILFVLPTMQRIAEFYAKAFVTVPGVRACRVCLGDASVQEGEFSCGDGVACAHLRSQEGKFATFAKEFECRFRDVPNLYVAVVETLEHRFGFFIFRIDQPDIFDLYQPFLSNVANFVALSLENRLQRNVLQKARDELECRVAERTAELNAVNRELNAEIEGRKRVEEALRASEANYRCLVETATEGIWMVGPDTMTIFVNTRMAEILGYQDTDMLGRPVTDFMFKEDTPDHLQKMANRRQGIAENYERRFLHKDGRIVWVHASATPIFDTEHHFKGSFAMLSDITERKQVEEAQRRLNRELRAISTCNQILMRAVDEQSLLNDICRIICDEAGYRMAWVGYAEHDETQTVRPVAWAGVEDGYLADANITWADTERGHGPTGTAIRTGNQTCIQNFMTDPQVAPWRESALQRGYRSSLAFPLKDERAVTFGALNIYATEPNAFTTDEIRLLEELAGDLAFGIVALRTRIERNQAEIALRESEQRVRRKLDAILSPETDISTLELSDIIDSEKIQKLMDEFYRLTNIGIGIIDLHGNVLVGTGWQDICAKFHRMHPESRQLCLESDLELSRNVPTGTFKQYRCKLNMWDIATPIMLGDKHVGNIFLGQFLFDDETPDYEIFRQQAQRYGFNTQEYLAALDRVPRWNRNTVNAAMSFYAAFAGLIGNLSYSNIKLANALEERKRAEAEIRKLSQAVEQSPEAIVITDPAGTIQYVNPRFTDMTGYLSEEAIGKNLRILKSGETSLAEYQQLWNTITHGSVWRGEFHNKKKNNDLYWEAVSISPVVDSQGNITHFVAVKEDITARKQAEEALRLLNEELEVRVSQRTAELEAANKELQEFAYIVSHDLKAPLRGISRLTQWIQADYTSVLDANGQEQLELLGEQVKRMDTLIDGILRYSRAAHSSEREESVDLNMLVSQVIDMLMPPAHIAIRLEGLLPVIQGDPIQITQVFQNLLSNAVKFLDKPTGMITITSEDAGENWVFRVEDNGPGIEPRHHERIFKIFQSVSSRNDRDSTGIGLAVVKKIVEFYGGRVWVESEPGQGSRFYFSWPKRIGEDV</sequence>
<gene>
    <name evidence="10" type="ORF">U14_01296</name>
</gene>
<dbReference type="PRINTS" id="PR00344">
    <property type="entry name" value="BCTRLSENSOR"/>
</dbReference>
<dbReference type="InterPro" id="IPR005467">
    <property type="entry name" value="His_kinase_dom"/>
</dbReference>
<feature type="domain" description="PAC" evidence="9">
    <location>
        <begin position="778"/>
        <end position="830"/>
    </location>
</feature>
<dbReference type="SUPFAM" id="SSF47384">
    <property type="entry name" value="Homodimeric domain of signal transducing histidine kinase"/>
    <property type="match status" value="1"/>
</dbReference>
<dbReference type="Pfam" id="PF10114">
    <property type="entry name" value="PocR"/>
    <property type="match status" value="1"/>
</dbReference>
<dbReference type="InterPro" id="IPR003661">
    <property type="entry name" value="HisK_dim/P_dom"/>
</dbReference>
<dbReference type="SUPFAM" id="SSF55874">
    <property type="entry name" value="ATPase domain of HSP90 chaperone/DNA topoisomerase II/histidine kinase"/>
    <property type="match status" value="1"/>
</dbReference>
<dbReference type="InterPro" id="IPR003018">
    <property type="entry name" value="GAF"/>
</dbReference>
<dbReference type="SMART" id="SM00388">
    <property type="entry name" value="HisKA"/>
    <property type="match status" value="1"/>
</dbReference>
<dbReference type="SMART" id="SM00065">
    <property type="entry name" value="GAF"/>
    <property type="match status" value="1"/>
</dbReference>
<feature type="domain" description="Histidine kinase" evidence="7">
    <location>
        <begin position="859"/>
        <end position="1070"/>
    </location>
</feature>
<comment type="catalytic activity">
    <reaction evidence="1">
        <text>ATP + protein L-histidine = ADP + protein N-phospho-L-histidine.</text>
        <dbReference type="EC" id="2.7.13.3"/>
    </reaction>
</comment>
<keyword evidence="3" id="KW-0597">Phosphoprotein</keyword>
<dbReference type="EC" id="2.7.13.3" evidence="2"/>
<dbReference type="GO" id="GO:0000155">
    <property type="term" value="F:phosphorelay sensor kinase activity"/>
    <property type="evidence" value="ECO:0007669"/>
    <property type="project" value="InterPro"/>
</dbReference>
<dbReference type="InterPro" id="IPR001610">
    <property type="entry name" value="PAC"/>
</dbReference>
<keyword evidence="4" id="KW-0808">Transferase</keyword>
<keyword evidence="6" id="KW-0175">Coiled coil</keyword>
<dbReference type="Gene3D" id="3.30.450.40">
    <property type="match status" value="1"/>
</dbReference>
<dbReference type="InterPro" id="IPR004358">
    <property type="entry name" value="Sig_transdc_His_kin-like_C"/>
</dbReference>
<keyword evidence="5 10" id="KW-0418">Kinase</keyword>
<dbReference type="Proteomes" id="UP000030700">
    <property type="component" value="Unassembled WGS sequence"/>
</dbReference>
<protein>
    <recommendedName>
        <fullName evidence="2">histidine kinase</fullName>
        <ecNumber evidence="2">2.7.13.3</ecNumber>
    </recommendedName>
</protein>
<evidence type="ECO:0000256" key="6">
    <source>
        <dbReference type="SAM" id="Coils"/>
    </source>
</evidence>
<evidence type="ECO:0000256" key="3">
    <source>
        <dbReference type="ARBA" id="ARBA00022553"/>
    </source>
</evidence>
<dbReference type="HOGENOM" id="CLU_000445_114_18_0"/>